<keyword evidence="1" id="KW-0547">Nucleotide-binding</keyword>
<comment type="caution">
    <text evidence="3">The sequence shown here is derived from an EMBL/GenBank/DDBJ whole genome shotgun (WGS) entry which is preliminary data.</text>
</comment>
<gene>
    <name evidence="3" type="ORF">ENJ96_04765</name>
</gene>
<dbReference type="Gene3D" id="3.40.50.300">
    <property type="entry name" value="P-loop containing nucleotide triphosphate hydrolases"/>
    <property type="match status" value="1"/>
</dbReference>
<dbReference type="GO" id="GO:0005525">
    <property type="term" value="F:GTP binding"/>
    <property type="evidence" value="ECO:0007669"/>
    <property type="project" value="UniProtKB-KW"/>
</dbReference>
<dbReference type="GO" id="GO:0003924">
    <property type="term" value="F:GTPase activity"/>
    <property type="evidence" value="ECO:0007669"/>
    <property type="project" value="InterPro"/>
</dbReference>
<dbReference type="InterPro" id="IPR006689">
    <property type="entry name" value="Small_GTPase_ARF/SAR"/>
</dbReference>
<dbReference type="SUPFAM" id="SSF52540">
    <property type="entry name" value="P-loop containing nucleoside triphosphate hydrolases"/>
    <property type="match status" value="1"/>
</dbReference>
<dbReference type="AlphaFoldDB" id="A0A7V5NZR0"/>
<dbReference type="EMBL" id="DROK01000140">
    <property type="protein sequence ID" value="HHI97145.1"/>
    <property type="molecule type" value="Genomic_DNA"/>
</dbReference>
<evidence type="ECO:0000256" key="1">
    <source>
        <dbReference type="ARBA" id="ARBA00022741"/>
    </source>
</evidence>
<dbReference type="InterPro" id="IPR052705">
    <property type="entry name" value="Gliding_Motility_GTPase"/>
</dbReference>
<dbReference type="Pfam" id="PF00025">
    <property type="entry name" value="Arf"/>
    <property type="match status" value="1"/>
</dbReference>
<dbReference type="Proteomes" id="UP000886101">
    <property type="component" value="Unassembled WGS sequence"/>
</dbReference>
<name>A0A7V5NZR0_9BACT</name>
<evidence type="ECO:0000313" key="3">
    <source>
        <dbReference type="EMBL" id="HHI97145.1"/>
    </source>
</evidence>
<dbReference type="PRINTS" id="PR00449">
    <property type="entry name" value="RASTRNSFRMNG"/>
</dbReference>
<dbReference type="PANTHER" id="PTHR42708">
    <property type="entry name" value="ATP/GTP-BINDING PROTEIN-RELATED"/>
    <property type="match status" value="1"/>
</dbReference>
<sequence length="214" mass="24658">MALIDLNKREIHCKIVYYGPGRCGKTTNLFYIYNAVSEKYRGKLLTIETRGERTLFFDLLPINLGKIHGLDIRIQLYTVPGQSHYRATRKLVLKGVDGIVFVADSLRKRREKNIESLIDLKNNLKEYGLKLEELPLVFQYNKRDLINANIPLLTIEELENDLNKDLKAPYFEAAALKGIGVFETLKEISKRTVKYVARKYIFNQAHKRAQGGVL</sequence>
<reference evidence="3" key="1">
    <citation type="journal article" date="2020" name="mSystems">
        <title>Genome- and Community-Level Interaction Insights into Carbon Utilization and Element Cycling Functions of Hydrothermarchaeota in Hydrothermal Sediment.</title>
        <authorList>
            <person name="Zhou Z."/>
            <person name="Liu Y."/>
            <person name="Xu W."/>
            <person name="Pan J."/>
            <person name="Luo Z.H."/>
            <person name="Li M."/>
        </authorList>
    </citation>
    <scope>NUCLEOTIDE SEQUENCE [LARGE SCALE GENOMIC DNA]</scope>
    <source>
        <strain evidence="3">HyVt-533</strain>
    </source>
</reference>
<protein>
    <submittedName>
        <fullName evidence="3">Gliding motility protein</fullName>
    </submittedName>
</protein>
<accession>A0A7V5NZR0</accession>
<organism evidence="3">
    <name type="scientific">Thermodesulfatator atlanticus</name>
    <dbReference type="NCBI Taxonomy" id="501497"/>
    <lineage>
        <taxon>Bacteria</taxon>
        <taxon>Pseudomonadati</taxon>
        <taxon>Thermodesulfobacteriota</taxon>
        <taxon>Thermodesulfobacteria</taxon>
        <taxon>Thermodesulfobacteriales</taxon>
        <taxon>Thermodesulfatatoraceae</taxon>
        <taxon>Thermodesulfatator</taxon>
    </lineage>
</organism>
<dbReference type="CDD" id="cd00882">
    <property type="entry name" value="Ras_like_GTPase"/>
    <property type="match status" value="1"/>
</dbReference>
<proteinExistence type="predicted"/>
<evidence type="ECO:0000256" key="2">
    <source>
        <dbReference type="ARBA" id="ARBA00023134"/>
    </source>
</evidence>
<dbReference type="InterPro" id="IPR027417">
    <property type="entry name" value="P-loop_NTPase"/>
</dbReference>
<keyword evidence="2" id="KW-0342">GTP-binding</keyword>
<dbReference type="PANTHER" id="PTHR42708:SF1">
    <property type="entry name" value="GLIDING MOTILITY PROTEIN MGLA"/>
    <property type="match status" value="1"/>
</dbReference>